<dbReference type="Pfam" id="PF04969">
    <property type="entry name" value="CS"/>
    <property type="match status" value="1"/>
</dbReference>
<dbReference type="AlphaFoldDB" id="A0A517LFR9"/>
<dbReference type="PANTHER" id="PTHR22932:SF1">
    <property type="entry name" value="CO-CHAPERONE PROTEIN DAF-41"/>
    <property type="match status" value="1"/>
</dbReference>
<dbReference type="GO" id="GO:0051879">
    <property type="term" value="F:Hsp90 protein binding"/>
    <property type="evidence" value="ECO:0007669"/>
    <property type="project" value="InterPro"/>
</dbReference>
<dbReference type="CDD" id="cd06465">
    <property type="entry name" value="p23_hB-ind1_like"/>
    <property type="match status" value="1"/>
</dbReference>
<comment type="similarity">
    <text evidence="1">Belongs to the p23/wos2 family.</text>
</comment>
<dbReference type="InterPro" id="IPR008978">
    <property type="entry name" value="HSP20-like_chaperone"/>
</dbReference>
<evidence type="ECO:0000313" key="5">
    <source>
        <dbReference type="Proteomes" id="UP000316270"/>
    </source>
</evidence>
<dbReference type="OrthoDB" id="1564555at2759"/>
<feature type="compositionally biased region" description="Basic and acidic residues" evidence="2">
    <location>
        <begin position="266"/>
        <end position="276"/>
    </location>
</feature>
<evidence type="ECO:0000256" key="2">
    <source>
        <dbReference type="SAM" id="MobiDB-lite"/>
    </source>
</evidence>
<evidence type="ECO:0000313" key="4">
    <source>
        <dbReference type="EMBL" id="QDS74485.1"/>
    </source>
</evidence>
<accession>A0A517LFR9</accession>
<dbReference type="STRING" id="50376.A0A517LFR9"/>
<dbReference type="GO" id="GO:0051087">
    <property type="term" value="F:protein-folding chaperone binding"/>
    <property type="evidence" value="ECO:0007669"/>
    <property type="project" value="TreeGrafter"/>
</dbReference>
<dbReference type="InterPro" id="IPR007052">
    <property type="entry name" value="CS_dom"/>
</dbReference>
<reference evidence="4 5" key="1">
    <citation type="submission" date="2019-07" db="EMBL/GenBank/DDBJ databases">
        <title>Finished genome of Venturia effusa.</title>
        <authorList>
            <person name="Young C.A."/>
            <person name="Cox M.P."/>
            <person name="Ganley A.R.D."/>
            <person name="David W.J."/>
        </authorList>
    </citation>
    <scope>NUCLEOTIDE SEQUENCE [LARGE SCALE GENOMIC DNA]</scope>
    <source>
        <strain evidence="5">albino</strain>
    </source>
</reference>
<feature type="compositionally biased region" description="Gly residues" evidence="2">
    <location>
        <begin position="210"/>
        <end position="223"/>
    </location>
</feature>
<dbReference type="PANTHER" id="PTHR22932">
    <property type="entry name" value="TELOMERASE-BINDING PROTEIN P23 HSP90 CO-CHAPERONE"/>
    <property type="match status" value="1"/>
</dbReference>
<feature type="region of interest" description="Disordered" evidence="2">
    <location>
        <begin position="192"/>
        <end position="276"/>
    </location>
</feature>
<feature type="compositionally biased region" description="Acidic residues" evidence="2">
    <location>
        <begin position="241"/>
        <end position="264"/>
    </location>
</feature>
<dbReference type="Proteomes" id="UP000316270">
    <property type="component" value="Chromosome 11"/>
</dbReference>
<proteinExistence type="inferred from homology"/>
<dbReference type="InterPro" id="IPR045250">
    <property type="entry name" value="p23-like"/>
</dbReference>
<dbReference type="SUPFAM" id="SSF49764">
    <property type="entry name" value="HSP20-like chaperones"/>
    <property type="match status" value="1"/>
</dbReference>
<gene>
    <name evidence="4" type="ORF">FKW77_006889</name>
</gene>
<feature type="domain" description="CS" evidence="3">
    <location>
        <begin position="75"/>
        <end position="174"/>
    </location>
</feature>
<evidence type="ECO:0000259" key="3">
    <source>
        <dbReference type="PROSITE" id="PS51203"/>
    </source>
</evidence>
<organism evidence="4 5">
    <name type="scientific">Venturia effusa</name>
    <dbReference type="NCBI Taxonomy" id="50376"/>
    <lineage>
        <taxon>Eukaryota</taxon>
        <taxon>Fungi</taxon>
        <taxon>Dikarya</taxon>
        <taxon>Ascomycota</taxon>
        <taxon>Pezizomycotina</taxon>
        <taxon>Dothideomycetes</taxon>
        <taxon>Pleosporomycetidae</taxon>
        <taxon>Venturiales</taxon>
        <taxon>Venturiaceae</taxon>
        <taxon>Venturia</taxon>
    </lineage>
</organism>
<dbReference type="EMBL" id="CP042195">
    <property type="protein sequence ID" value="QDS74485.1"/>
    <property type="molecule type" value="Genomic_DNA"/>
</dbReference>
<dbReference type="GO" id="GO:0005829">
    <property type="term" value="C:cytosol"/>
    <property type="evidence" value="ECO:0007669"/>
    <property type="project" value="TreeGrafter"/>
</dbReference>
<sequence length="276" mass="30828">MLVGYRIVVRKGRNLNFNLSRTCTASKQITTIAVPNKPQTTSTNTQIANQLPFLLQSHNHSLPYSHPRIVMSEAAVHPEVLWAQRSSSSDPAKNFIYLTLTVPDVPEADLKLDITPTKLTLTAKSASNKNTYHVELDFFAEIVPEETKKNHTNRDVQLVLRKKELKEEYWPRLLKEKGKVHFLRTDFDKWVDEDEQDENPEDEDFMSKMGGMGGAGGPGGSGFEGIDFSKLGSGPGGDPADLPEDESDDDEDEMPDLEGEEAEATPESKKKIEEVE</sequence>
<protein>
    <recommendedName>
        <fullName evidence="3">CS domain-containing protein</fullName>
    </recommendedName>
</protein>
<dbReference type="FunFam" id="2.60.40.790:FF:000013">
    <property type="entry name" value="Very-long-chain (3R)-3-hydroxyacyl-CoA dehydratase"/>
    <property type="match status" value="1"/>
</dbReference>
<evidence type="ECO:0000256" key="1">
    <source>
        <dbReference type="ARBA" id="ARBA00025733"/>
    </source>
</evidence>
<dbReference type="Gene3D" id="2.60.40.790">
    <property type="match status" value="1"/>
</dbReference>
<dbReference type="PROSITE" id="PS51203">
    <property type="entry name" value="CS"/>
    <property type="match status" value="1"/>
</dbReference>
<dbReference type="GO" id="GO:0005634">
    <property type="term" value="C:nucleus"/>
    <property type="evidence" value="ECO:0007669"/>
    <property type="project" value="TreeGrafter"/>
</dbReference>
<name>A0A517LFR9_9PEZI</name>
<keyword evidence="5" id="KW-1185">Reference proteome</keyword>
<feature type="compositionally biased region" description="Acidic residues" evidence="2">
    <location>
        <begin position="192"/>
        <end position="204"/>
    </location>
</feature>
<dbReference type="GO" id="GO:0006457">
    <property type="term" value="P:protein folding"/>
    <property type="evidence" value="ECO:0007669"/>
    <property type="project" value="TreeGrafter"/>
</dbReference>
<dbReference type="GO" id="GO:0051131">
    <property type="term" value="P:chaperone-mediated protein complex assembly"/>
    <property type="evidence" value="ECO:0007669"/>
    <property type="project" value="TreeGrafter"/>
</dbReference>